<dbReference type="Proteomes" id="UP001214576">
    <property type="component" value="Unassembled WGS sequence"/>
</dbReference>
<name>A0AAD4UL98_OVIAM</name>
<evidence type="ECO:0000313" key="4">
    <source>
        <dbReference type="Proteomes" id="UP001214576"/>
    </source>
</evidence>
<evidence type="ECO:0000256" key="1">
    <source>
        <dbReference type="SAM" id="MobiDB-lite"/>
    </source>
</evidence>
<dbReference type="EMBL" id="JAKZEL010000002">
    <property type="protein sequence ID" value="KAI4545765.1"/>
    <property type="molecule type" value="Genomic_DNA"/>
</dbReference>
<sequence>MQLLKALWALAGAALCCFLVLLIHAQFLKEDPEGRGDRSPTMGVLLQAQAARRGPGVCSDRQGCDPTWALRAHQECGVESGDRVPAQTLTLQLTERLHPGLGKAASRASGHDGAEK</sequence>
<comment type="caution">
    <text evidence="3">The sequence shown here is derived from an EMBL/GenBank/DDBJ whole genome shotgun (WGS) entry which is preliminary data.</text>
</comment>
<evidence type="ECO:0000256" key="2">
    <source>
        <dbReference type="SAM" id="SignalP"/>
    </source>
</evidence>
<accession>A0AAD4UL98</accession>
<feature type="region of interest" description="Disordered" evidence="1">
    <location>
        <begin position="97"/>
        <end position="116"/>
    </location>
</feature>
<evidence type="ECO:0000313" key="3">
    <source>
        <dbReference type="EMBL" id="KAI4545765.1"/>
    </source>
</evidence>
<keyword evidence="2" id="KW-0732">Signal</keyword>
<keyword evidence="4" id="KW-1185">Reference proteome</keyword>
<gene>
    <name evidence="3" type="ORF">MG293_002320</name>
</gene>
<reference evidence="3" key="1">
    <citation type="submission" date="2022-03" db="EMBL/GenBank/DDBJ databases">
        <title>Genomic analyses of argali, domestic sheep and their hybrids provide insights into chromosomal evolution, heterosis and genetic basis of agronomic traits.</title>
        <authorList>
            <person name="Li M."/>
        </authorList>
    </citation>
    <scope>NUCLEOTIDE SEQUENCE</scope>
    <source>
        <strain evidence="3">CAU-MHL-2022a</strain>
        <tissue evidence="3">Skin</tissue>
    </source>
</reference>
<protein>
    <submittedName>
        <fullName evidence="3">Uncharacterized protein</fullName>
    </submittedName>
</protein>
<organism evidence="3 4">
    <name type="scientific">Ovis ammon polii</name>
    <dbReference type="NCBI Taxonomy" id="230172"/>
    <lineage>
        <taxon>Eukaryota</taxon>
        <taxon>Metazoa</taxon>
        <taxon>Chordata</taxon>
        <taxon>Craniata</taxon>
        <taxon>Vertebrata</taxon>
        <taxon>Euteleostomi</taxon>
        <taxon>Mammalia</taxon>
        <taxon>Eutheria</taxon>
        <taxon>Laurasiatheria</taxon>
        <taxon>Artiodactyla</taxon>
        <taxon>Ruminantia</taxon>
        <taxon>Pecora</taxon>
        <taxon>Bovidae</taxon>
        <taxon>Caprinae</taxon>
        <taxon>Ovis</taxon>
    </lineage>
</organism>
<proteinExistence type="predicted"/>
<feature type="signal peptide" evidence="2">
    <location>
        <begin position="1"/>
        <end position="25"/>
    </location>
</feature>
<feature type="chain" id="PRO_5042085453" evidence="2">
    <location>
        <begin position="26"/>
        <end position="116"/>
    </location>
</feature>
<dbReference type="AlphaFoldDB" id="A0AAD4UL98"/>